<keyword evidence="1" id="KW-0732">Signal</keyword>
<sequence length="892" mass="93522">MRRLVHFTILLLFVSASATAQFKYWVAPGVSGNWSNASNWSSTSGGPGGAGAPTASQTAVFDNGSNANCLLDQPSITLNNILIPSAYTGTISPSGTTSMTIRFDVIMSTGNIVLPDVSSIGGFLTINGGSVTTGAVSSSVGNNFSVSTGTFNANGSLSLGANMAIINGGSFNAGTSTITLTGSTHTSINNNGSLPGTTTFFNLVLQKTQTANNLVIGTNDQVVVTNDLNLIDGLISGPNGSLQVGRNLTVGTAFDGAQTNFTLNGASDAVVTVNAPFISTFSGSTTINKSNPASQVSFVTDLPSNLINFNSLTTNTLNITQGTINFPDNDAVVWNFNNFNIGANATFNAPSNTMTILGNFNNSGSFNANNGTVEFTSAANRFYSFGTSAQNGTTTFFDVIINNTNSDGSFNIEIGDRLAISNNLTINAGYLNSIGGNLSNQSFVSVGGALSIQSSAKPWAIGVHLEFTGANPQSVTLAASATSHINGNVSFLKTAPGPITLNSPVVLNVVGQVVTFTGGVVETTNTNILNFAVNGVVALGGNAISHVDGPILRSGISAFTFPTGDAGIYAPIHISGTGFNSNIPSATYIAQYIRNSPDPLYPIDQLSPTNPPDLQISDLEYWILDQQGPVTAGPRIWLSYSGNSGVTDPTTIGVTQWDNPGFWQLIGNGGLQNVGGASYVASASTNVSNVSSADPVFTLSTIDPIANPLPVTWLSFTGRYFNGSVDLNWSTSLEVNNEEYTIERSADGQNFTAIGNVPGIGNTTSISRYSFKDTNPLSGSAYYRIKQTDRDGKFSYSDVIRVSNNEVALKGIRLFPNPVSGNMPLTIENGNWSNKKVTITIYNAVGGIVRQEQITFGSDSRAKINVESLQKGSYFITTSINNERQTMQFFIQ</sequence>
<organism evidence="3 4">
    <name type="scientific">Flavihumibacter fluminis</name>
    <dbReference type="NCBI Taxonomy" id="2909236"/>
    <lineage>
        <taxon>Bacteria</taxon>
        <taxon>Pseudomonadati</taxon>
        <taxon>Bacteroidota</taxon>
        <taxon>Chitinophagia</taxon>
        <taxon>Chitinophagales</taxon>
        <taxon>Chitinophagaceae</taxon>
        <taxon>Flavihumibacter</taxon>
    </lineage>
</organism>
<name>A0ABS9BMP7_9BACT</name>
<feature type="domain" description="Secretion system C-terminal sorting" evidence="2">
    <location>
        <begin position="814"/>
        <end position="889"/>
    </location>
</feature>
<dbReference type="Proteomes" id="UP001200145">
    <property type="component" value="Unassembled WGS sequence"/>
</dbReference>
<protein>
    <submittedName>
        <fullName evidence="3">T9SS type A sorting domain-containing protein</fullName>
    </submittedName>
</protein>
<proteinExistence type="predicted"/>
<evidence type="ECO:0000313" key="4">
    <source>
        <dbReference type="Proteomes" id="UP001200145"/>
    </source>
</evidence>
<gene>
    <name evidence="3" type="ORF">L0U88_20180</name>
</gene>
<evidence type="ECO:0000256" key="1">
    <source>
        <dbReference type="SAM" id="SignalP"/>
    </source>
</evidence>
<evidence type="ECO:0000313" key="3">
    <source>
        <dbReference type="EMBL" id="MCF1716971.1"/>
    </source>
</evidence>
<reference evidence="3 4" key="1">
    <citation type="submission" date="2022-01" db="EMBL/GenBank/DDBJ databases">
        <title>Flavihumibacter sp. nov., isolated from sediment of a river.</title>
        <authorList>
            <person name="Liu H."/>
        </authorList>
    </citation>
    <scope>NUCLEOTIDE SEQUENCE [LARGE SCALE GENOMIC DNA]</scope>
    <source>
        <strain evidence="3 4">RY-1</strain>
    </source>
</reference>
<evidence type="ECO:0000259" key="2">
    <source>
        <dbReference type="Pfam" id="PF18962"/>
    </source>
</evidence>
<feature type="signal peptide" evidence="1">
    <location>
        <begin position="1"/>
        <end position="20"/>
    </location>
</feature>
<dbReference type="InterPro" id="IPR026444">
    <property type="entry name" value="Secre_tail"/>
</dbReference>
<keyword evidence="4" id="KW-1185">Reference proteome</keyword>
<dbReference type="NCBIfam" id="TIGR04183">
    <property type="entry name" value="Por_Secre_tail"/>
    <property type="match status" value="1"/>
</dbReference>
<comment type="caution">
    <text evidence="3">The sequence shown here is derived from an EMBL/GenBank/DDBJ whole genome shotgun (WGS) entry which is preliminary data.</text>
</comment>
<dbReference type="InterPro" id="IPR013783">
    <property type="entry name" value="Ig-like_fold"/>
</dbReference>
<feature type="chain" id="PRO_5046820485" evidence="1">
    <location>
        <begin position="21"/>
        <end position="892"/>
    </location>
</feature>
<accession>A0ABS9BMP7</accession>
<dbReference type="Gene3D" id="2.60.40.10">
    <property type="entry name" value="Immunoglobulins"/>
    <property type="match status" value="1"/>
</dbReference>
<dbReference type="Pfam" id="PF18962">
    <property type="entry name" value="Por_Secre_tail"/>
    <property type="match status" value="1"/>
</dbReference>
<dbReference type="RefSeq" id="WP_234868608.1">
    <property type="nucleotide sequence ID" value="NZ_JAKEVY010000008.1"/>
</dbReference>
<dbReference type="EMBL" id="JAKEVY010000008">
    <property type="protein sequence ID" value="MCF1716971.1"/>
    <property type="molecule type" value="Genomic_DNA"/>
</dbReference>